<dbReference type="PROSITE" id="PS50893">
    <property type="entry name" value="ABC_TRANSPORTER_2"/>
    <property type="match status" value="1"/>
</dbReference>
<dbReference type="PANTHER" id="PTHR42788">
    <property type="entry name" value="TAURINE IMPORT ATP-BINDING PROTEIN-RELATED"/>
    <property type="match status" value="1"/>
</dbReference>
<dbReference type="Gene3D" id="3.40.50.300">
    <property type="entry name" value="P-loop containing nucleotide triphosphate hydrolases"/>
    <property type="match status" value="1"/>
</dbReference>
<dbReference type="Pfam" id="PF00005">
    <property type="entry name" value="ABC_tran"/>
    <property type="match status" value="1"/>
</dbReference>
<keyword evidence="5" id="KW-0547">Nucleotide-binding</keyword>
<evidence type="ECO:0000256" key="3">
    <source>
        <dbReference type="ARBA" id="ARBA00022475"/>
    </source>
</evidence>
<proteinExistence type="inferred from homology"/>
<keyword evidence="2" id="KW-0813">Transport</keyword>
<gene>
    <name evidence="8" type="ORF">C7400_12569</name>
</gene>
<reference evidence="8 9" key="1">
    <citation type="submission" date="2018-05" db="EMBL/GenBank/DDBJ databases">
        <title>Genomic Encyclopedia of Type Strains, Phase IV (KMG-V): Genome sequencing to study the core and pangenomes of soil and plant-associated prokaryotes.</title>
        <authorList>
            <person name="Whitman W."/>
        </authorList>
    </citation>
    <scope>NUCLEOTIDE SEQUENCE [LARGE SCALE GENOMIC DNA]</scope>
    <source>
        <strain evidence="8 9">SIr-6563</strain>
    </source>
</reference>
<dbReference type="PANTHER" id="PTHR42788:SF19">
    <property type="entry name" value="ALIPHATIC SULFONATES IMPORT ATP-BINDING PROTEIN SSUB 2"/>
    <property type="match status" value="1"/>
</dbReference>
<keyword evidence="4" id="KW-0997">Cell inner membrane</keyword>
<dbReference type="SUPFAM" id="SSF52540">
    <property type="entry name" value="P-loop containing nucleoside triphosphate hydrolases"/>
    <property type="match status" value="1"/>
</dbReference>
<evidence type="ECO:0000256" key="6">
    <source>
        <dbReference type="ARBA" id="ARBA00022840"/>
    </source>
</evidence>
<evidence type="ECO:0000313" key="8">
    <source>
        <dbReference type="EMBL" id="PXX09018.1"/>
    </source>
</evidence>
<dbReference type="InterPro" id="IPR017871">
    <property type="entry name" value="ABC_transporter-like_CS"/>
</dbReference>
<name>A0ABX5MFN3_9BURK</name>
<evidence type="ECO:0000313" key="9">
    <source>
        <dbReference type="Proteomes" id="UP000247515"/>
    </source>
</evidence>
<dbReference type="CDD" id="cd03293">
    <property type="entry name" value="ABC_NrtD_SsuB_transporters"/>
    <property type="match status" value="1"/>
</dbReference>
<evidence type="ECO:0000256" key="4">
    <source>
        <dbReference type="ARBA" id="ARBA00022519"/>
    </source>
</evidence>
<keyword evidence="3" id="KW-1003">Cell membrane</keyword>
<comment type="similarity">
    <text evidence="1">Belongs to the ABC transporter superfamily.</text>
</comment>
<dbReference type="InterPro" id="IPR050166">
    <property type="entry name" value="ABC_transporter_ATP-bind"/>
</dbReference>
<accession>A0ABX5MFN3</accession>
<keyword evidence="9" id="KW-1185">Reference proteome</keyword>
<evidence type="ECO:0000256" key="2">
    <source>
        <dbReference type="ARBA" id="ARBA00022448"/>
    </source>
</evidence>
<protein>
    <submittedName>
        <fullName evidence="8">NitT/TauT family transport system ATP-binding protein</fullName>
    </submittedName>
</protein>
<dbReference type="InterPro" id="IPR003593">
    <property type="entry name" value="AAA+_ATPase"/>
</dbReference>
<dbReference type="EMBL" id="QJJV01000025">
    <property type="protein sequence ID" value="PXX09018.1"/>
    <property type="molecule type" value="Genomic_DNA"/>
</dbReference>
<keyword evidence="4" id="KW-0472">Membrane</keyword>
<evidence type="ECO:0000256" key="1">
    <source>
        <dbReference type="ARBA" id="ARBA00005417"/>
    </source>
</evidence>
<dbReference type="InterPro" id="IPR027417">
    <property type="entry name" value="P-loop_NTPase"/>
</dbReference>
<dbReference type="SMART" id="SM00382">
    <property type="entry name" value="AAA"/>
    <property type="match status" value="1"/>
</dbReference>
<organism evidence="8 9">
    <name type="scientific">Paraburkholderia tropica</name>
    <dbReference type="NCBI Taxonomy" id="92647"/>
    <lineage>
        <taxon>Bacteria</taxon>
        <taxon>Pseudomonadati</taxon>
        <taxon>Pseudomonadota</taxon>
        <taxon>Betaproteobacteria</taxon>
        <taxon>Burkholderiales</taxon>
        <taxon>Burkholderiaceae</taxon>
        <taxon>Paraburkholderia</taxon>
    </lineage>
</organism>
<keyword evidence="6 8" id="KW-0067">ATP-binding</keyword>
<dbReference type="InterPro" id="IPR003439">
    <property type="entry name" value="ABC_transporter-like_ATP-bd"/>
</dbReference>
<sequence>MNGTSGLNGLIDIAGSSPETPRLRLRGVGLRRQQRSVLANVDLDVAPGELVSIIGASGAGKSTLLRVVAGLIAPHAGSVQVDGTPLDGPRPDVALAFQDACLLPWLSVERNVAFGLGFRKQPKLARRERDVRVRAALQAVGLAHAAHFSPRQLSGGMAQRVALARSLARAPRTLLLDEPFGALDEVTRADMQRLLVRVVRESGAATLLVTHDIDEALLVSDRVAVLGPDGIALDLAIALPEPRADQVEALGALRVRLVGALHASMHASMHASTHAPLSA</sequence>
<dbReference type="GO" id="GO:0005524">
    <property type="term" value="F:ATP binding"/>
    <property type="evidence" value="ECO:0007669"/>
    <property type="project" value="UniProtKB-KW"/>
</dbReference>
<dbReference type="PROSITE" id="PS00211">
    <property type="entry name" value="ABC_TRANSPORTER_1"/>
    <property type="match status" value="1"/>
</dbReference>
<dbReference type="Proteomes" id="UP000247515">
    <property type="component" value="Unassembled WGS sequence"/>
</dbReference>
<evidence type="ECO:0000259" key="7">
    <source>
        <dbReference type="PROSITE" id="PS50893"/>
    </source>
</evidence>
<evidence type="ECO:0000256" key="5">
    <source>
        <dbReference type="ARBA" id="ARBA00022741"/>
    </source>
</evidence>
<dbReference type="RefSeq" id="WP_110329086.1">
    <property type="nucleotide sequence ID" value="NZ_JAGIXD010000019.1"/>
</dbReference>
<feature type="domain" description="ABC transporter" evidence="7">
    <location>
        <begin position="23"/>
        <end position="253"/>
    </location>
</feature>
<comment type="caution">
    <text evidence="8">The sequence shown here is derived from an EMBL/GenBank/DDBJ whole genome shotgun (WGS) entry which is preliminary data.</text>
</comment>